<evidence type="ECO:0000313" key="7">
    <source>
        <dbReference type="EMBL" id="SMP11133.1"/>
    </source>
</evidence>
<reference evidence="7 8" key="1">
    <citation type="submission" date="2017-05" db="EMBL/GenBank/DDBJ databases">
        <authorList>
            <person name="Varghese N."/>
            <person name="Submissions S."/>
        </authorList>
    </citation>
    <scope>NUCLEOTIDE SEQUENCE [LARGE SCALE GENOMIC DNA]</scope>
    <source>
        <strain evidence="7 8">DSM 28214</strain>
    </source>
</reference>
<keyword evidence="5 6" id="KW-0472">Membrane</keyword>
<comment type="caution">
    <text evidence="7">The sequence shown here is derived from an EMBL/GenBank/DDBJ whole genome shotgun (WGS) entry which is preliminary data.</text>
</comment>
<dbReference type="PANTHER" id="PTHR21716">
    <property type="entry name" value="TRANSMEMBRANE PROTEIN"/>
    <property type="match status" value="1"/>
</dbReference>
<gene>
    <name evidence="7" type="ORF">SAMN06264346_102277</name>
</gene>
<dbReference type="Pfam" id="PF01594">
    <property type="entry name" value="AI-2E_transport"/>
    <property type="match status" value="1"/>
</dbReference>
<dbReference type="EMBL" id="FXTZ01000002">
    <property type="protein sequence ID" value="SMP11133.1"/>
    <property type="molecule type" value="Genomic_DNA"/>
</dbReference>
<sequence>MSLKDFIQRSVILIGLAIVVLLLAFGIDFFFMLFASVVLAVLLISISKKISGWLKVKYPGGLAISVLLIIIGIVAISLLIYPSLDDQVTQLNKEIPQSLDKLQEQLSHTSWGKDLLKNMKAPEKMLKGNKEDVINSTKVIFTTTLSTLANIFVVIVIALFFAADPDLYKRGFLYLIPDKNVRKADELIKKCYKTLANWLKGKFLSMLVVGVLTYLGLLLLNFPLPLVLSIIAMILTFIPNIGPIIAMVPAMLIGLVDGPERSLYVAGLYIVVQTLESYLITPYINKEVVDLPPALTLAWQVFLGIFLGGLGLFMATPLLAVIFVIVNDLYVNDYLRKNTNSDNHNA</sequence>
<evidence type="ECO:0000256" key="4">
    <source>
        <dbReference type="ARBA" id="ARBA00022989"/>
    </source>
</evidence>
<evidence type="ECO:0000256" key="5">
    <source>
        <dbReference type="ARBA" id="ARBA00023136"/>
    </source>
</evidence>
<evidence type="ECO:0000313" key="8">
    <source>
        <dbReference type="Proteomes" id="UP001157960"/>
    </source>
</evidence>
<dbReference type="Proteomes" id="UP001157960">
    <property type="component" value="Unassembled WGS sequence"/>
</dbReference>
<comment type="similarity">
    <text evidence="2">Belongs to the autoinducer-2 exporter (AI-2E) (TC 2.A.86) family.</text>
</comment>
<organism evidence="7 8">
    <name type="scientific">Chryseobacterium profundimaris</name>
    <dbReference type="NCBI Taxonomy" id="1387275"/>
    <lineage>
        <taxon>Bacteria</taxon>
        <taxon>Pseudomonadati</taxon>
        <taxon>Bacteroidota</taxon>
        <taxon>Flavobacteriia</taxon>
        <taxon>Flavobacteriales</taxon>
        <taxon>Weeksellaceae</taxon>
        <taxon>Chryseobacterium group</taxon>
        <taxon>Chryseobacterium</taxon>
    </lineage>
</organism>
<evidence type="ECO:0000256" key="6">
    <source>
        <dbReference type="SAM" id="Phobius"/>
    </source>
</evidence>
<dbReference type="RefSeq" id="WP_283421319.1">
    <property type="nucleotide sequence ID" value="NZ_FXTZ01000002.1"/>
</dbReference>
<feature type="transmembrane region" description="Helical" evidence="6">
    <location>
        <begin position="139"/>
        <end position="163"/>
    </location>
</feature>
<keyword evidence="4 6" id="KW-1133">Transmembrane helix</keyword>
<evidence type="ECO:0000256" key="3">
    <source>
        <dbReference type="ARBA" id="ARBA00022692"/>
    </source>
</evidence>
<dbReference type="InterPro" id="IPR002549">
    <property type="entry name" value="AI-2E-like"/>
</dbReference>
<dbReference type="PANTHER" id="PTHR21716:SF62">
    <property type="entry name" value="TRANSPORT PROTEIN YDBI-RELATED"/>
    <property type="match status" value="1"/>
</dbReference>
<keyword evidence="3 6" id="KW-0812">Transmembrane</keyword>
<feature type="transmembrane region" description="Helical" evidence="6">
    <location>
        <begin position="56"/>
        <end position="81"/>
    </location>
</feature>
<proteinExistence type="inferred from homology"/>
<feature type="transmembrane region" description="Helical" evidence="6">
    <location>
        <begin position="301"/>
        <end position="326"/>
    </location>
</feature>
<name>A0ABY1NJ37_9FLAO</name>
<protein>
    <submittedName>
        <fullName evidence="7">Predicted PurR-regulated permease PerM</fullName>
    </submittedName>
</protein>
<feature type="transmembrane region" description="Helical" evidence="6">
    <location>
        <begin position="203"/>
        <end position="224"/>
    </location>
</feature>
<feature type="transmembrane region" description="Helical" evidence="6">
    <location>
        <begin position="230"/>
        <end position="256"/>
    </location>
</feature>
<feature type="transmembrane region" description="Helical" evidence="6">
    <location>
        <begin position="12"/>
        <end position="44"/>
    </location>
</feature>
<evidence type="ECO:0000256" key="1">
    <source>
        <dbReference type="ARBA" id="ARBA00004141"/>
    </source>
</evidence>
<evidence type="ECO:0000256" key="2">
    <source>
        <dbReference type="ARBA" id="ARBA00009773"/>
    </source>
</evidence>
<comment type="subcellular location">
    <subcellularLocation>
        <location evidence="1">Membrane</location>
        <topology evidence="1">Multi-pass membrane protein</topology>
    </subcellularLocation>
</comment>
<keyword evidence="8" id="KW-1185">Reference proteome</keyword>
<accession>A0ABY1NJ37</accession>
<feature type="transmembrane region" description="Helical" evidence="6">
    <location>
        <begin position="263"/>
        <end position="281"/>
    </location>
</feature>